<reference evidence="11" key="1">
    <citation type="submission" date="2020-01" db="EMBL/GenBank/DDBJ databases">
        <title>Genome sequence of Kobresia littledalei, the first chromosome-level genome in the family Cyperaceae.</title>
        <authorList>
            <person name="Qu G."/>
        </authorList>
    </citation>
    <scope>NUCLEOTIDE SEQUENCE</scope>
    <source>
        <strain evidence="11">C.B.Clarke</strain>
        <tissue evidence="11">Leaf</tissue>
    </source>
</reference>
<evidence type="ECO:0000256" key="2">
    <source>
        <dbReference type="ARBA" id="ARBA00012787"/>
    </source>
</evidence>
<dbReference type="Pfam" id="PF21237">
    <property type="entry name" value="Pus10_N_euk"/>
    <property type="match status" value="1"/>
</dbReference>
<feature type="domain" description="Pus10 N-terminal eukaryotes" evidence="9">
    <location>
        <begin position="106"/>
        <end position="278"/>
    </location>
</feature>
<dbReference type="Proteomes" id="UP000623129">
    <property type="component" value="Unassembled WGS sequence"/>
</dbReference>
<organism evidence="11 12">
    <name type="scientific">Carex littledalei</name>
    <dbReference type="NCBI Taxonomy" id="544730"/>
    <lineage>
        <taxon>Eukaryota</taxon>
        <taxon>Viridiplantae</taxon>
        <taxon>Streptophyta</taxon>
        <taxon>Embryophyta</taxon>
        <taxon>Tracheophyta</taxon>
        <taxon>Spermatophyta</taxon>
        <taxon>Magnoliopsida</taxon>
        <taxon>Liliopsida</taxon>
        <taxon>Poales</taxon>
        <taxon>Cyperaceae</taxon>
        <taxon>Cyperoideae</taxon>
        <taxon>Cariceae</taxon>
        <taxon>Carex</taxon>
        <taxon>Carex subgen. Euthyceras</taxon>
    </lineage>
</organism>
<dbReference type="Pfam" id="PF21238">
    <property type="entry name" value="Pus10_C"/>
    <property type="match status" value="1"/>
</dbReference>
<evidence type="ECO:0000256" key="3">
    <source>
        <dbReference type="ARBA" id="ARBA00022694"/>
    </source>
</evidence>
<sequence>MTSSGPAPESGTALIKAKPFLPPCHVIHDLLSTGVCIRCIFRLSGIHDRDCYTSPLDESDLILFLEEQNEIKSNFTTITYCCICLGVLCSVCCVQEKTGAAFKEISSVNDFVLFISDMIKREGYQIDGFSLEVSVPPVIAANERALRLHIKQKYEKEQWFNDKFLHDHMSVKDSLKLLLNASLEKYLAVQSVESLSSPFHIRLTYSHFETSQKLQSLVVNCRDSKKRERGSGENGSSKKASNESESDASIYRVLDLIGDHDFCTRFLVPPRKADKPCQLVVACHRTPIYIAGRYLKYSRNVSQSRWIIDDERMGEASVEELIGENVLQICRGDGYKFHSAGREDIDVRMLGSGRPFLVEVLNSRILPSYTEIERIADNINNSDKKLVGVGNLKLVGAEAWNMMREGEAEKQKEYAALVWISRPLTDDDVCNLTSLKDLDVAQKTPIRVLHRRSPLERSKIIHWMKIENVEGTTQYFLLHLCTQAGTYIKEFVHGDLGRTHPSIGSILGCRAEILQLDVTDVKMDYFD</sequence>
<dbReference type="PANTHER" id="PTHR21568:SF0">
    <property type="entry name" value="TRNA PSEUDOURIDINE SYNTHASE PUS10"/>
    <property type="match status" value="1"/>
</dbReference>
<dbReference type="FunFam" id="3.30.70.2510:FF:000001">
    <property type="entry name" value="tRNA pseudouridine synthase Pus10"/>
    <property type="match status" value="1"/>
</dbReference>
<dbReference type="EC" id="5.4.99.25" evidence="2"/>
<evidence type="ECO:0000313" key="12">
    <source>
        <dbReference type="Proteomes" id="UP000623129"/>
    </source>
</evidence>
<dbReference type="OrthoDB" id="271937at2759"/>
<accession>A0A833QN57</accession>
<evidence type="ECO:0000313" key="11">
    <source>
        <dbReference type="EMBL" id="KAF3321574.1"/>
    </source>
</evidence>
<dbReference type="InterPro" id="IPR039894">
    <property type="entry name" value="Pus10-like"/>
</dbReference>
<name>A0A833QN57_9POAL</name>
<protein>
    <recommendedName>
        <fullName evidence="2">tRNA pseudouridine(55) synthase</fullName>
        <ecNumber evidence="2">5.4.99.25</ecNumber>
    </recommendedName>
    <alternativeName>
        <fullName evidence="7">tRNA pseudouridine 55 synthase</fullName>
    </alternativeName>
    <alternativeName>
        <fullName evidence="5">tRNA pseudouridylate synthase</fullName>
    </alternativeName>
    <alternativeName>
        <fullName evidence="6">tRNA-uridine isomerase</fullName>
    </alternativeName>
</protein>
<evidence type="ECO:0000256" key="4">
    <source>
        <dbReference type="ARBA" id="ARBA00023235"/>
    </source>
</evidence>
<feature type="region of interest" description="Disordered" evidence="8">
    <location>
        <begin position="225"/>
        <end position="244"/>
    </location>
</feature>
<evidence type="ECO:0000259" key="10">
    <source>
        <dbReference type="Pfam" id="PF21238"/>
    </source>
</evidence>
<dbReference type="AlphaFoldDB" id="A0A833QN57"/>
<dbReference type="InterPro" id="IPR020103">
    <property type="entry name" value="PsdUridine_synth_cat_dom_sf"/>
</dbReference>
<dbReference type="InterPro" id="IPR048741">
    <property type="entry name" value="Pus10-like_C"/>
</dbReference>
<dbReference type="GO" id="GO:0160148">
    <property type="term" value="F:tRNA pseudouridine(55) synthase activity"/>
    <property type="evidence" value="ECO:0007669"/>
    <property type="project" value="UniProtKB-EC"/>
</dbReference>
<comment type="caution">
    <text evidence="11">The sequence shown here is derived from an EMBL/GenBank/DDBJ whole genome shotgun (WGS) entry which is preliminary data.</text>
</comment>
<evidence type="ECO:0000256" key="7">
    <source>
        <dbReference type="ARBA" id="ARBA00083669"/>
    </source>
</evidence>
<dbReference type="EMBL" id="SWLB01000026">
    <property type="protein sequence ID" value="KAF3321574.1"/>
    <property type="molecule type" value="Genomic_DNA"/>
</dbReference>
<evidence type="ECO:0000256" key="1">
    <source>
        <dbReference type="ARBA" id="ARBA00009652"/>
    </source>
</evidence>
<evidence type="ECO:0000256" key="5">
    <source>
        <dbReference type="ARBA" id="ARBA00075270"/>
    </source>
</evidence>
<evidence type="ECO:0000259" key="9">
    <source>
        <dbReference type="Pfam" id="PF21237"/>
    </source>
</evidence>
<dbReference type="FunFam" id="3.30.70.3190:FF:000001">
    <property type="entry name" value="tRNA pseudouridine synthase Pus10"/>
    <property type="match status" value="1"/>
</dbReference>
<dbReference type="Gene3D" id="1.10.10.2050">
    <property type="match status" value="1"/>
</dbReference>
<comment type="similarity">
    <text evidence="1">Belongs to the pseudouridine synthase Pus10 family.</text>
</comment>
<dbReference type="GO" id="GO:0003723">
    <property type="term" value="F:RNA binding"/>
    <property type="evidence" value="ECO:0007669"/>
    <property type="project" value="InterPro"/>
</dbReference>
<proteinExistence type="inferred from homology"/>
<evidence type="ECO:0000256" key="8">
    <source>
        <dbReference type="SAM" id="MobiDB-lite"/>
    </source>
</evidence>
<dbReference type="NCBIfam" id="TIGR01213">
    <property type="entry name" value="pseudo_Pus10arc"/>
    <property type="match status" value="1"/>
</dbReference>
<dbReference type="InterPro" id="IPR048742">
    <property type="entry name" value="Pus10_N_euk"/>
</dbReference>
<gene>
    <name evidence="11" type="ORF">FCM35_KLT13790</name>
</gene>
<dbReference type="GO" id="GO:0031119">
    <property type="term" value="P:tRNA pseudouridine synthesis"/>
    <property type="evidence" value="ECO:0007669"/>
    <property type="project" value="TreeGrafter"/>
</dbReference>
<keyword evidence="4" id="KW-0413">Isomerase</keyword>
<keyword evidence="12" id="KW-1185">Reference proteome</keyword>
<dbReference type="PANTHER" id="PTHR21568">
    <property type="entry name" value="TRNA PSEUDOURIDINE SYNTHASE PUS10"/>
    <property type="match status" value="1"/>
</dbReference>
<dbReference type="Gene3D" id="3.30.70.2510">
    <property type="match status" value="1"/>
</dbReference>
<feature type="domain" description="Pus10-like C-terminal" evidence="10">
    <location>
        <begin position="289"/>
        <end position="521"/>
    </location>
</feature>
<dbReference type="SUPFAM" id="SSF55120">
    <property type="entry name" value="Pseudouridine synthase"/>
    <property type="match status" value="1"/>
</dbReference>
<evidence type="ECO:0000256" key="6">
    <source>
        <dbReference type="ARBA" id="ARBA00079393"/>
    </source>
</evidence>
<dbReference type="Gene3D" id="3.30.70.3190">
    <property type="match status" value="1"/>
</dbReference>
<keyword evidence="3" id="KW-0819">tRNA processing</keyword>